<keyword evidence="4" id="KW-1185">Reference proteome</keyword>
<evidence type="ECO:0000259" key="2">
    <source>
        <dbReference type="Pfam" id="PF13401"/>
    </source>
</evidence>
<dbReference type="Proteomes" id="UP001166784">
    <property type="component" value="Unassembled WGS sequence"/>
</dbReference>
<proteinExistence type="predicted"/>
<organism evidence="3 4">
    <name type="scientific">Streptomyces marispadix</name>
    <dbReference type="NCBI Taxonomy" id="2922868"/>
    <lineage>
        <taxon>Bacteria</taxon>
        <taxon>Bacillati</taxon>
        <taxon>Actinomycetota</taxon>
        <taxon>Actinomycetes</taxon>
        <taxon>Kitasatosporales</taxon>
        <taxon>Streptomycetaceae</taxon>
        <taxon>Streptomyces</taxon>
    </lineage>
</organism>
<reference evidence="3" key="2">
    <citation type="journal article" date="2023" name="Int. J. Syst. Evol. Microbiol.">
        <title>Streptomyces marispadix sp. nov., isolated from marine beach sediment of the Northern Coast of Portugal.</title>
        <authorList>
            <person name="dos Santos J.D.N."/>
            <person name="Vitorino I.R."/>
            <person name="Kallscheuer N."/>
            <person name="Srivastava A."/>
            <person name="Krautwurst S."/>
            <person name="Marz M."/>
            <person name="Jogler C."/>
            <person name="Lobo Da Cunha A."/>
            <person name="Catita J."/>
            <person name="Goncalves H."/>
            <person name="Gonzalez I."/>
            <person name="Reyes F."/>
            <person name="Lage O.M."/>
        </authorList>
    </citation>
    <scope>NUCLEOTIDE SEQUENCE</scope>
    <source>
        <strain evidence="3">M600PL45_2</strain>
    </source>
</reference>
<sequence length="348" mass="39221">MTNRHQTDPADGLREKLDHLTLSRKEGLRRLAEASPRPQPEVLSRRQLGDLGEGARTEYDRSRRKWHANIGPLQTPQMEALLEDLWDIFDSNDHDGDKVKSSIALDAFPGLGKTTSALAFAKRLHRREIAEAGELTEAGFERWPVCRVGLTANTGMRDFNRAILEFYGHPGRFRGTAADFGYRALDCVLSCEAKLLIVDDLHFLHWRNRSGVEVSNHFKYIANEFPVTLLMIGVGLKTRGLFNEGEDFEDAVLAQTGRRTTQLGMEPFTVQTEQGRRDWRAMLLAVEQRLVLADRYPGMIADDLSDYLFARSTGHIGSLMTLINRGCQKAVRTGRTTRLPKGRAESSN</sequence>
<dbReference type="Pfam" id="PF13401">
    <property type="entry name" value="AAA_22"/>
    <property type="match status" value="1"/>
</dbReference>
<protein>
    <submittedName>
        <fullName evidence="3">ATP-binding protein</fullName>
    </submittedName>
</protein>
<evidence type="ECO:0000256" key="1">
    <source>
        <dbReference type="SAM" id="MobiDB-lite"/>
    </source>
</evidence>
<dbReference type="InterPro" id="IPR049945">
    <property type="entry name" value="AAA_22"/>
</dbReference>
<dbReference type="SUPFAM" id="SSF52540">
    <property type="entry name" value="P-loop containing nucleoside triphosphate hydrolases"/>
    <property type="match status" value="1"/>
</dbReference>
<keyword evidence="3" id="KW-0067">ATP-binding</keyword>
<feature type="domain" description="ORC1/DEAH AAA+ ATPase" evidence="2">
    <location>
        <begin position="100"/>
        <end position="234"/>
    </location>
</feature>
<dbReference type="InterPro" id="IPR027417">
    <property type="entry name" value="P-loop_NTPase"/>
</dbReference>
<feature type="compositionally biased region" description="Basic and acidic residues" evidence="1">
    <location>
        <begin position="43"/>
        <end position="57"/>
    </location>
</feature>
<dbReference type="EMBL" id="JAKWJU010000002">
    <property type="protein sequence ID" value="MCH6161475.1"/>
    <property type="molecule type" value="Genomic_DNA"/>
</dbReference>
<gene>
    <name evidence="3" type="ORF">MMA15_14030</name>
</gene>
<accession>A0ABS9SYX2</accession>
<feature type="region of interest" description="Disordered" evidence="1">
    <location>
        <begin position="25"/>
        <end position="57"/>
    </location>
</feature>
<comment type="caution">
    <text evidence="3">The sequence shown here is derived from an EMBL/GenBank/DDBJ whole genome shotgun (WGS) entry which is preliminary data.</text>
</comment>
<dbReference type="GO" id="GO:0005524">
    <property type="term" value="F:ATP binding"/>
    <property type="evidence" value="ECO:0007669"/>
    <property type="project" value="UniProtKB-KW"/>
</dbReference>
<evidence type="ECO:0000313" key="3">
    <source>
        <dbReference type="EMBL" id="MCH6161475.1"/>
    </source>
</evidence>
<reference evidence="3" key="1">
    <citation type="submission" date="2022-03" db="EMBL/GenBank/DDBJ databases">
        <authorList>
            <person name="Santos J.D.N."/>
            <person name="Kallscheuer N."/>
            <person name="Jogler C."/>
            <person name="Lage O.M."/>
        </authorList>
    </citation>
    <scope>NUCLEOTIDE SEQUENCE</scope>
    <source>
        <strain evidence="3">M600PL45_2</strain>
    </source>
</reference>
<keyword evidence="3" id="KW-0547">Nucleotide-binding</keyword>
<name>A0ABS9SYX2_9ACTN</name>
<evidence type="ECO:0000313" key="4">
    <source>
        <dbReference type="Proteomes" id="UP001166784"/>
    </source>
</evidence>